<proteinExistence type="inferred from homology"/>
<feature type="transmembrane region" description="Helical" evidence="4">
    <location>
        <begin position="266"/>
        <end position="284"/>
    </location>
</feature>
<dbReference type="Gene3D" id="2.60.40.770">
    <property type="match status" value="1"/>
</dbReference>
<feature type="transmembrane region" description="Helical" evidence="4">
    <location>
        <begin position="499"/>
        <end position="519"/>
    </location>
</feature>
<feature type="transmembrane region" description="Helical" evidence="4">
    <location>
        <begin position="362"/>
        <end position="384"/>
    </location>
</feature>
<evidence type="ECO:0000256" key="1">
    <source>
        <dbReference type="ARBA" id="ARBA00004613"/>
    </source>
</evidence>
<evidence type="ECO:0000256" key="2">
    <source>
        <dbReference type="ARBA" id="ARBA00006370"/>
    </source>
</evidence>
<evidence type="ECO:0000313" key="8">
    <source>
        <dbReference type="Proteomes" id="UP001159428"/>
    </source>
</evidence>
<reference evidence="7 8" key="1">
    <citation type="submission" date="2022-05" db="EMBL/GenBank/DDBJ databases">
        <authorList>
            <consortium name="Genoscope - CEA"/>
            <person name="William W."/>
        </authorList>
    </citation>
    <scope>NUCLEOTIDE SEQUENCE [LARGE SCALE GENOMIC DNA]</scope>
</reference>
<keyword evidence="4" id="KW-0812">Transmembrane</keyword>
<dbReference type="PANTHER" id="PTHR16189:SF6">
    <property type="entry name" value="AMINO ACID TRANSPORTER TRANSMEMBRANE DOMAIN-CONTAINING PROTEIN"/>
    <property type="match status" value="1"/>
</dbReference>
<comment type="caution">
    <text evidence="7">The sequence shown here is derived from an EMBL/GenBank/DDBJ whole genome shotgun (WGS) entry which is preliminary data.</text>
</comment>
<feature type="transmembrane region" description="Helical" evidence="4">
    <location>
        <begin position="568"/>
        <end position="589"/>
    </location>
</feature>
<dbReference type="Proteomes" id="UP001159428">
    <property type="component" value="Unassembled WGS sequence"/>
</dbReference>
<gene>
    <name evidence="7" type="ORF">PMEA_00022907</name>
</gene>
<keyword evidence="4" id="KW-1133">Transmembrane helix</keyword>
<dbReference type="InterPro" id="IPR003172">
    <property type="entry name" value="ML_dom"/>
</dbReference>
<evidence type="ECO:0000313" key="7">
    <source>
        <dbReference type="EMBL" id="CAH3146271.1"/>
    </source>
</evidence>
<dbReference type="FunFam" id="2.60.40.770:FF:000001">
    <property type="entry name" value="NPC intracellular cholesterol transporter 2"/>
    <property type="match status" value="1"/>
</dbReference>
<dbReference type="Pfam" id="PF02221">
    <property type="entry name" value="E1_DerP2_DerF2"/>
    <property type="match status" value="1"/>
</dbReference>
<dbReference type="EMBL" id="CALNXJ010000041">
    <property type="protein sequence ID" value="CAH3146271.1"/>
    <property type="molecule type" value="Genomic_DNA"/>
</dbReference>
<evidence type="ECO:0000256" key="4">
    <source>
        <dbReference type="SAM" id="Phobius"/>
    </source>
</evidence>
<sequence>MAVKELKVVLLYLVAFTFSSVAGKIIHVSKCPEETQAYGTVVSVDITPCPSEPCVFKKGSVVNGTITFKAQEQITNDSLIKVYGKLPSLPWVPFPLDQPKACTGHGLECPLKPNVEYKTVISLEIKDAFPSTQLIAKMEMLDQNGKYVFCFEFPARIASSSEIMILIVLYFLELLQRSYEANRQDVFEANVLTEEEDVPLSDMETNEDEELNGKSEMDLELCRNDKADIEDEADLLRTTDGQDPIKHCPSLHTMAELFLQNGTKQLFKVIVLLMFVSVLINYALAGSQACLQLLNLRVDYGVTVLVWSCAFLIIFINFCVLPFVSLLTFGGGCLILAVTVWATLNLESHIISVPIFGELKYVGQPLVSGTITMGVIVNILPVLFAKMKPCISEIRWFYGSVIAGVLTYVTITTFWVARYGVTLPYPLTKIVGSNYPAYGWIPLLIQILLIISVTVSFLTMGTGLKHMVDSWFNTFYPTASTSWQNSKWEGIYCCANIRWLMKIFILLSLFGFVFAVAVLNPVGTASVLGNVASLTSIAELGVFLIVMLRRAHSLDFSHLHVPVRLSRYLYHLQYPVILYFLVAFVFNIAEVVQLSLYGDPLSSSLTPQANQSFPSMISSAGANSSLASSHSRQWRIHDTSMTNATLY</sequence>
<protein>
    <recommendedName>
        <fullName evidence="6">MD-2-related lipid-recognition domain-containing protein</fullName>
    </recommendedName>
</protein>
<keyword evidence="8" id="KW-1185">Reference proteome</keyword>
<feature type="transmembrane region" description="Helical" evidence="4">
    <location>
        <begin position="437"/>
        <end position="458"/>
    </location>
</feature>
<organism evidence="7 8">
    <name type="scientific">Pocillopora meandrina</name>
    <dbReference type="NCBI Taxonomy" id="46732"/>
    <lineage>
        <taxon>Eukaryota</taxon>
        <taxon>Metazoa</taxon>
        <taxon>Cnidaria</taxon>
        <taxon>Anthozoa</taxon>
        <taxon>Hexacorallia</taxon>
        <taxon>Scleractinia</taxon>
        <taxon>Astrocoeniina</taxon>
        <taxon>Pocilloporidae</taxon>
        <taxon>Pocillopora</taxon>
    </lineage>
</organism>
<dbReference type="PANTHER" id="PTHR16189">
    <property type="entry name" value="TRANSMEMBRANE PROTEIN 104-RELATED"/>
    <property type="match status" value="1"/>
</dbReference>
<feature type="domain" description="MD-2-related lipid-recognition" evidence="6">
    <location>
        <begin position="28"/>
        <end position="155"/>
    </location>
</feature>
<feature type="transmembrane region" description="Helical" evidence="4">
    <location>
        <begin position="153"/>
        <end position="172"/>
    </location>
</feature>
<dbReference type="SUPFAM" id="SSF81296">
    <property type="entry name" value="E set domains"/>
    <property type="match status" value="1"/>
</dbReference>
<dbReference type="SMART" id="SM00737">
    <property type="entry name" value="ML"/>
    <property type="match status" value="1"/>
</dbReference>
<dbReference type="AlphaFoldDB" id="A0AAU9XFT0"/>
<feature type="transmembrane region" description="Helical" evidence="4">
    <location>
        <begin position="396"/>
        <end position="417"/>
    </location>
</feature>
<keyword evidence="4" id="KW-0472">Membrane</keyword>
<keyword evidence="3" id="KW-0964">Secreted</keyword>
<keyword evidence="5" id="KW-0732">Signal</keyword>
<feature type="transmembrane region" description="Helical" evidence="4">
    <location>
        <begin position="304"/>
        <end position="327"/>
    </location>
</feature>
<dbReference type="InterPro" id="IPR014756">
    <property type="entry name" value="Ig_E-set"/>
</dbReference>
<evidence type="ECO:0000256" key="5">
    <source>
        <dbReference type="SAM" id="SignalP"/>
    </source>
</evidence>
<comment type="subcellular location">
    <subcellularLocation>
        <location evidence="1">Secreted</location>
    </subcellularLocation>
</comment>
<name>A0AAU9XFT0_9CNID</name>
<comment type="similarity">
    <text evidence="2">Belongs to the NPC2 family.</text>
</comment>
<evidence type="ECO:0000256" key="3">
    <source>
        <dbReference type="ARBA" id="ARBA00022525"/>
    </source>
</evidence>
<dbReference type="GO" id="GO:0005576">
    <property type="term" value="C:extracellular region"/>
    <property type="evidence" value="ECO:0007669"/>
    <property type="project" value="UniProtKB-SubCell"/>
</dbReference>
<feature type="signal peptide" evidence="5">
    <location>
        <begin position="1"/>
        <end position="23"/>
    </location>
</feature>
<feature type="chain" id="PRO_5043987073" description="MD-2-related lipid-recognition domain-containing protein" evidence="5">
    <location>
        <begin position="24"/>
        <end position="647"/>
    </location>
</feature>
<feature type="transmembrane region" description="Helical" evidence="4">
    <location>
        <begin position="525"/>
        <end position="548"/>
    </location>
</feature>
<evidence type="ECO:0000259" key="6">
    <source>
        <dbReference type="SMART" id="SM00737"/>
    </source>
</evidence>
<accession>A0AAU9XFT0</accession>